<accession>A0AAQ3TDM1</accession>
<dbReference type="AlphaFoldDB" id="A0AAQ3TDM1"/>
<organism evidence="1 2">
    <name type="scientific">Paspalum notatum var. saurae</name>
    <dbReference type="NCBI Taxonomy" id="547442"/>
    <lineage>
        <taxon>Eukaryota</taxon>
        <taxon>Viridiplantae</taxon>
        <taxon>Streptophyta</taxon>
        <taxon>Embryophyta</taxon>
        <taxon>Tracheophyta</taxon>
        <taxon>Spermatophyta</taxon>
        <taxon>Magnoliopsida</taxon>
        <taxon>Liliopsida</taxon>
        <taxon>Poales</taxon>
        <taxon>Poaceae</taxon>
        <taxon>PACMAD clade</taxon>
        <taxon>Panicoideae</taxon>
        <taxon>Andropogonodae</taxon>
        <taxon>Paspaleae</taxon>
        <taxon>Paspalinae</taxon>
        <taxon>Paspalum</taxon>
    </lineage>
</organism>
<sequence>MVCHVASYAAAGSHDHMGGAPYSFPGPLYPEESYGAEAMRGNRTVMQYVQSFIHLSQYSPGDVADDPRRVARLLSGFDSTLMTHLGRHC</sequence>
<protein>
    <submittedName>
        <fullName evidence="1">Uncharacterized protein</fullName>
    </submittedName>
</protein>
<dbReference type="EMBL" id="CP144748">
    <property type="protein sequence ID" value="WVZ70640.1"/>
    <property type="molecule type" value="Genomic_DNA"/>
</dbReference>
<dbReference type="Proteomes" id="UP001341281">
    <property type="component" value="Chromosome 04"/>
</dbReference>
<evidence type="ECO:0000313" key="1">
    <source>
        <dbReference type="EMBL" id="WVZ70640.1"/>
    </source>
</evidence>
<evidence type="ECO:0000313" key="2">
    <source>
        <dbReference type="Proteomes" id="UP001341281"/>
    </source>
</evidence>
<name>A0AAQ3TDM1_PASNO</name>
<gene>
    <name evidence="1" type="ORF">U9M48_019288</name>
</gene>
<proteinExistence type="predicted"/>
<keyword evidence="2" id="KW-1185">Reference proteome</keyword>
<reference evidence="1 2" key="1">
    <citation type="submission" date="2024-02" db="EMBL/GenBank/DDBJ databases">
        <title>High-quality chromosome-scale genome assembly of Pensacola bahiagrass (Paspalum notatum Flugge var. saurae).</title>
        <authorList>
            <person name="Vega J.M."/>
            <person name="Podio M."/>
            <person name="Orjuela J."/>
            <person name="Siena L.A."/>
            <person name="Pessino S.C."/>
            <person name="Combes M.C."/>
            <person name="Mariac C."/>
            <person name="Albertini E."/>
            <person name="Pupilli F."/>
            <person name="Ortiz J.P.A."/>
            <person name="Leblanc O."/>
        </authorList>
    </citation>
    <scope>NUCLEOTIDE SEQUENCE [LARGE SCALE GENOMIC DNA]</scope>
    <source>
        <strain evidence="1">R1</strain>
        <tissue evidence="1">Leaf</tissue>
    </source>
</reference>